<evidence type="ECO:0000256" key="12">
    <source>
        <dbReference type="ARBA" id="ARBA00032687"/>
    </source>
</evidence>
<keyword evidence="10" id="KW-0496">Mitochondrion</keyword>
<keyword evidence="9" id="KW-0446">Lipid-binding</keyword>
<keyword evidence="7" id="KW-1000">Mitochondrion outer membrane</keyword>
<comment type="subcellular location">
    <subcellularLocation>
        <location evidence="3">Cytoplasm</location>
    </subcellularLocation>
    <subcellularLocation>
        <location evidence="2">Mitochondrion matrix</location>
    </subcellularLocation>
    <subcellularLocation>
        <location evidence="1">Mitochondrion outer membrane</location>
    </subcellularLocation>
</comment>
<dbReference type="OrthoDB" id="6123715at2759"/>
<evidence type="ECO:0000256" key="11">
    <source>
        <dbReference type="ARBA" id="ARBA00023136"/>
    </source>
</evidence>
<organism evidence="16 17">
    <name type="scientific">Mizuhopecten yessoensis</name>
    <name type="common">Japanese scallop</name>
    <name type="synonym">Patinopecten yessoensis</name>
    <dbReference type="NCBI Taxonomy" id="6573"/>
    <lineage>
        <taxon>Eukaryota</taxon>
        <taxon>Metazoa</taxon>
        <taxon>Spiralia</taxon>
        <taxon>Lophotrochozoa</taxon>
        <taxon>Mollusca</taxon>
        <taxon>Bivalvia</taxon>
        <taxon>Autobranchia</taxon>
        <taxon>Pteriomorphia</taxon>
        <taxon>Pectinida</taxon>
        <taxon>Pectinoidea</taxon>
        <taxon>Pectinidae</taxon>
        <taxon>Mizuhopecten</taxon>
    </lineage>
</organism>
<feature type="coiled-coil region" evidence="13">
    <location>
        <begin position="132"/>
        <end position="199"/>
    </location>
</feature>
<protein>
    <recommendedName>
        <fullName evidence="5">Mitochondria-eating protein</fullName>
    </recommendedName>
    <alternativeName>
        <fullName evidence="12">Spermatogenesis-associated protein 18</fullName>
    </alternativeName>
</protein>
<proteinExistence type="inferred from homology"/>
<comment type="similarity">
    <text evidence="4">Belongs to the MIEAP family.</text>
</comment>
<evidence type="ECO:0000256" key="13">
    <source>
        <dbReference type="SAM" id="Coils"/>
    </source>
</evidence>
<dbReference type="AlphaFoldDB" id="A0A210QE97"/>
<dbReference type="InterPro" id="IPR031981">
    <property type="entry name" value="MIEAP_C"/>
</dbReference>
<evidence type="ECO:0000256" key="6">
    <source>
        <dbReference type="ARBA" id="ARBA00022490"/>
    </source>
</evidence>
<dbReference type="EMBL" id="NEDP02004037">
    <property type="protein sequence ID" value="OWF47087.1"/>
    <property type="molecule type" value="Genomic_DNA"/>
</dbReference>
<dbReference type="Proteomes" id="UP000242188">
    <property type="component" value="Unassembled WGS sequence"/>
</dbReference>
<gene>
    <name evidence="16" type="ORF">KP79_PYT12574</name>
</gene>
<evidence type="ECO:0000256" key="3">
    <source>
        <dbReference type="ARBA" id="ARBA00004496"/>
    </source>
</evidence>
<dbReference type="GO" id="GO:0035694">
    <property type="term" value="P:mitochondrial protein catabolic process"/>
    <property type="evidence" value="ECO:0007669"/>
    <property type="project" value="InterPro"/>
</dbReference>
<dbReference type="GO" id="GO:0005759">
    <property type="term" value="C:mitochondrial matrix"/>
    <property type="evidence" value="ECO:0007669"/>
    <property type="project" value="UniProtKB-SubCell"/>
</dbReference>
<reference evidence="16 17" key="1">
    <citation type="journal article" date="2017" name="Nat. Ecol. Evol.">
        <title>Scallop genome provides insights into evolution of bilaterian karyotype and development.</title>
        <authorList>
            <person name="Wang S."/>
            <person name="Zhang J."/>
            <person name="Jiao W."/>
            <person name="Li J."/>
            <person name="Xun X."/>
            <person name="Sun Y."/>
            <person name="Guo X."/>
            <person name="Huan P."/>
            <person name="Dong B."/>
            <person name="Zhang L."/>
            <person name="Hu X."/>
            <person name="Sun X."/>
            <person name="Wang J."/>
            <person name="Zhao C."/>
            <person name="Wang Y."/>
            <person name="Wang D."/>
            <person name="Huang X."/>
            <person name="Wang R."/>
            <person name="Lv J."/>
            <person name="Li Y."/>
            <person name="Zhang Z."/>
            <person name="Liu B."/>
            <person name="Lu W."/>
            <person name="Hui Y."/>
            <person name="Liang J."/>
            <person name="Zhou Z."/>
            <person name="Hou R."/>
            <person name="Li X."/>
            <person name="Liu Y."/>
            <person name="Li H."/>
            <person name="Ning X."/>
            <person name="Lin Y."/>
            <person name="Zhao L."/>
            <person name="Xing Q."/>
            <person name="Dou J."/>
            <person name="Li Y."/>
            <person name="Mao J."/>
            <person name="Guo H."/>
            <person name="Dou H."/>
            <person name="Li T."/>
            <person name="Mu C."/>
            <person name="Jiang W."/>
            <person name="Fu Q."/>
            <person name="Fu X."/>
            <person name="Miao Y."/>
            <person name="Liu J."/>
            <person name="Yu Q."/>
            <person name="Li R."/>
            <person name="Liao H."/>
            <person name="Li X."/>
            <person name="Kong Y."/>
            <person name="Jiang Z."/>
            <person name="Chourrout D."/>
            <person name="Li R."/>
            <person name="Bao Z."/>
        </authorList>
    </citation>
    <scope>NUCLEOTIDE SEQUENCE [LARGE SCALE GENOMIC DNA]</scope>
    <source>
        <strain evidence="16 17">PY_sf001</strain>
    </source>
</reference>
<name>A0A210QE97_MIZYE</name>
<evidence type="ECO:0000256" key="7">
    <source>
        <dbReference type="ARBA" id="ARBA00022787"/>
    </source>
</evidence>
<keyword evidence="8 13" id="KW-0175">Coiled coil</keyword>
<evidence type="ECO:0000259" key="15">
    <source>
        <dbReference type="Pfam" id="PF16026"/>
    </source>
</evidence>
<accession>A0A210QE97</accession>
<evidence type="ECO:0000256" key="5">
    <source>
        <dbReference type="ARBA" id="ARBA00019863"/>
    </source>
</evidence>
<evidence type="ECO:0000256" key="10">
    <source>
        <dbReference type="ARBA" id="ARBA00023128"/>
    </source>
</evidence>
<feature type="region of interest" description="Disordered" evidence="14">
    <location>
        <begin position="1"/>
        <end position="34"/>
    </location>
</feature>
<keyword evidence="17" id="KW-1185">Reference proteome</keyword>
<comment type="caution">
    <text evidence="16">The sequence shown here is derived from an EMBL/GenBank/DDBJ whole genome shotgun (WGS) entry which is preliminary data.</text>
</comment>
<dbReference type="InterPro" id="IPR026169">
    <property type="entry name" value="MIEAP"/>
</dbReference>
<evidence type="ECO:0000256" key="14">
    <source>
        <dbReference type="SAM" id="MobiDB-lite"/>
    </source>
</evidence>
<dbReference type="Pfam" id="PF16026">
    <property type="entry name" value="MIEAP"/>
    <property type="match status" value="1"/>
</dbReference>
<evidence type="ECO:0000256" key="8">
    <source>
        <dbReference type="ARBA" id="ARBA00023054"/>
    </source>
</evidence>
<evidence type="ECO:0000256" key="1">
    <source>
        <dbReference type="ARBA" id="ARBA00004294"/>
    </source>
</evidence>
<keyword evidence="6" id="KW-0963">Cytoplasm</keyword>
<dbReference type="PANTHER" id="PTHR21771">
    <property type="entry name" value="MITOCHONDRIA-EATING PROTEIN-RELATED"/>
    <property type="match status" value="1"/>
</dbReference>
<evidence type="ECO:0000313" key="17">
    <source>
        <dbReference type="Proteomes" id="UP000242188"/>
    </source>
</evidence>
<keyword evidence="11" id="KW-0472">Membrane</keyword>
<feature type="domain" description="Mitochondria-eating protein C-terminal" evidence="15">
    <location>
        <begin position="223"/>
        <end position="415"/>
    </location>
</feature>
<dbReference type="GO" id="GO:0008289">
    <property type="term" value="F:lipid binding"/>
    <property type="evidence" value="ECO:0007669"/>
    <property type="project" value="UniProtKB-KW"/>
</dbReference>
<evidence type="ECO:0000256" key="4">
    <source>
        <dbReference type="ARBA" id="ARBA00008233"/>
    </source>
</evidence>
<sequence>MSRSSRPLYTAPGRPTKPPGKALSATGVTHPTYGRPAVHSVSGGYAMHGTTTGQNSYTIEHRAASKPTLEYKWDSSMITLAKEIPDFDRWMKTKGGFKDAVLSVNDKLFELKQTARGQHTDYGQSREWQTKEEKYHKEITQLTEQVQMLQSQSRASYNDKGHVGSSKYEKELDRLRQENEKIKSQLQSAKTEKDQLLYRLSKLAGAKLSDNNPEITDLSDPNRPQKLSQIYNELYDNAWMEAIDSMPKTNDKGNIHVLLSIFVEIWKFCENLGKHQLTAMENIMLQPWQTSHTHPLGSSENRYHIELMKSIKDARKIAAIETRKRLFKQFLQENPQYGTHNEKVRQYAEACINLCWLCAIQDPPIEFIYNVKEGEKIDSGYFKPYERSGKTVEYLVWPAMLLHKSGPVLTYGVVQVVKGKK</sequence>
<evidence type="ECO:0000256" key="9">
    <source>
        <dbReference type="ARBA" id="ARBA00023121"/>
    </source>
</evidence>
<evidence type="ECO:0000256" key="2">
    <source>
        <dbReference type="ARBA" id="ARBA00004305"/>
    </source>
</evidence>
<dbReference type="GO" id="GO:0005741">
    <property type="term" value="C:mitochondrial outer membrane"/>
    <property type="evidence" value="ECO:0007669"/>
    <property type="project" value="UniProtKB-SubCell"/>
</dbReference>
<evidence type="ECO:0000313" key="16">
    <source>
        <dbReference type="EMBL" id="OWF47087.1"/>
    </source>
</evidence>
<dbReference type="GO" id="GO:0035695">
    <property type="term" value="P:mitophagy by internal vacuole formation"/>
    <property type="evidence" value="ECO:0007669"/>
    <property type="project" value="TreeGrafter"/>
</dbReference>